<dbReference type="Pfam" id="PF00850">
    <property type="entry name" value="Hist_deacetyl"/>
    <property type="match status" value="1"/>
</dbReference>
<dbReference type="PANTHER" id="PTHR10625">
    <property type="entry name" value="HISTONE DEACETYLASE HDAC1-RELATED"/>
    <property type="match status" value="1"/>
</dbReference>
<evidence type="ECO:0000313" key="4">
    <source>
        <dbReference type="Proteomes" id="UP000091926"/>
    </source>
</evidence>
<dbReference type="InterPro" id="IPR023696">
    <property type="entry name" value="Ureohydrolase_dom_sf"/>
</dbReference>
<dbReference type="GO" id="GO:0040029">
    <property type="term" value="P:epigenetic regulation of gene expression"/>
    <property type="evidence" value="ECO:0007669"/>
    <property type="project" value="TreeGrafter"/>
</dbReference>
<dbReference type="KEGG" id="bfz:BAU07_08350"/>
<dbReference type="Gene3D" id="3.40.800.20">
    <property type="entry name" value="Histone deacetylase domain"/>
    <property type="match status" value="1"/>
</dbReference>
<evidence type="ECO:0000259" key="2">
    <source>
        <dbReference type="Pfam" id="PF00850"/>
    </source>
</evidence>
<dbReference type="InterPro" id="IPR023801">
    <property type="entry name" value="His_deacetylse_dom"/>
</dbReference>
<dbReference type="GO" id="GO:0004407">
    <property type="term" value="F:histone deacetylase activity"/>
    <property type="evidence" value="ECO:0007669"/>
    <property type="project" value="TreeGrafter"/>
</dbReference>
<feature type="domain" description="Histone deacetylase" evidence="2">
    <location>
        <begin position="20"/>
        <end position="303"/>
    </location>
</feature>
<protein>
    <submittedName>
        <fullName evidence="3">Deacetylase</fullName>
    </submittedName>
</protein>
<dbReference type="CDD" id="cd11599">
    <property type="entry name" value="HDAC_classII_2"/>
    <property type="match status" value="1"/>
</dbReference>
<comment type="similarity">
    <text evidence="1">Belongs to the histone deacetylase family.</text>
</comment>
<reference evidence="3 4" key="1">
    <citation type="submission" date="2016-06" db="EMBL/GenBank/DDBJ databases">
        <title>Complete genome sequences of Bordetella bronchialis and Bordetella flabilis.</title>
        <authorList>
            <person name="LiPuma J.J."/>
            <person name="Spilker T."/>
        </authorList>
    </citation>
    <scope>NUCLEOTIDE SEQUENCE [LARGE SCALE GENOMIC DNA]</scope>
    <source>
        <strain evidence="3 4">AU10664</strain>
    </source>
</reference>
<evidence type="ECO:0000313" key="3">
    <source>
        <dbReference type="EMBL" id="ANN77117.1"/>
    </source>
</evidence>
<organism evidence="3 4">
    <name type="scientific">Bordetella flabilis</name>
    <dbReference type="NCBI Taxonomy" id="463014"/>
    <lineage>
        <taxon>Bacteria</taxon>
        <taxon>Pseudomonadati</taxon>
        <taxon>Pseudomonadota</taxon>
        <taxon>Betaproteobacteria</taxon>
        <taxon>Burkholderiales</taxon>
        <taxon>Alcaligenaceae</taxon>
        <taxon>Bordetella</taxon>
    </lineage>
</organism>
<proteinExistence type="inferred from homology"/>
<dbReference type="Proteomes" id="UP000091926">
    <property type="component" value="Chromosome"/>
</dbReference>
<dbReference type="EMBL" id="CP016172">
    <property type="protein sequence ID" value="ANN77117.1"/>
    <property type="molecule type" value="Genomic_DNA"/>
</dbReference>
<dbReference type="RefSeq" id="WP_066655987.1">
    <property type="nucleotide sequence ID" value="NZ_CBCSCL010000014.1"/>
</dbReference>
<dbReference type="AlphaFoldDB" id="A0A193GAU2"/>
<accession>A0A193GAU2</accession>
<dbReference type="PANTHER" id="PTHR10625:SF10">
    <property type="entry name" value="HISTONE DEACETYLASE HDAC1"/>
    <property type="match status" value="1"/>
</dbReference>
<dbReference type="STRING" id="463014.BAU07_08350"/>
<dbReference type="InterPro" id="IPR037138">
    <property type="entry name" value="His_deacetylse_dom_sf"/>
</dbReference>
<dbReference type="OrthoDB" id="9808367at2"/>
<name>A0A193GAU2_9BORD</name>
<evidence type="ECO:0000256" key="1">
    <source>
        <dbReference type="ARBA" id="ARBA00005947"/>
    </source>
</evidence>
<dbReference type="SUPFAM" id="SSF52768">
    <property type="entry name" value="Arginase/deacetylase"/>
    <property type="match status" value="1"/>
</dbReference>
<sequence>METLYLTHPSCRLHEMGEWHPECPRRLDAISDQLLASGIMPYLDVREAAAAPRAALLRAHSAAYVDGLAGMVPAEGHRALDPDTSMNTHSLEAALHAAGAGVQAVDAVMAGAASTAFCAVRPPGHHACRDRAMGFCLFNNVAVAAHHAMAEHGLERIAIVDFDVHHGNGTEDIFAGDDRVLMCGVFQHPFYPYSGTDAPAANMVNVPVPAYSAGPVVRDIVTRRWMPRLQEHRPQLILISAGFDAHRDDDLGQLALVEADFAWITAQIVQVADRHADGRIVSMLEGGYDLSALGRSAVAHIRELARL</sequence>
<keyword evidence="4" id="KW-1185">Reference proteome</keyword>
<dbReference type="PRINTS" id="PR01270">
    <property type="entry name" value="HDASUPER"/>
</dbReference>
<dbReference type="InterPro" id="IPR000286">
    <property type="entry name" value="HDACs"/>
</dbReference>
<gene>
    <name evidence="3" type="ORF">BAU07_08350</name>
</gene>